<keyword evidence="2" id="KW-1185">Reference proteome</keyword>
<protein>
    <submittedName>
        <fullName evidence="1">Uncharacterized protein</fullName>
    </submittedName>
</protein>
<sequence>MESAILSAMSDPAIDERIPDWTTAHDLTRIGIEAMLDTQKLGRVLVSRGNIHISGDGLRDSSARVNDLARVMTGFQRLATAVGASQVGDKELGKQPTADVQRRTDLLLSAATSPESIALTFTPAITPNDELGDPGMLVELESDDQMLDTAVGAAIDVLAAGNDIGLSPLESAFVDLLGTLGPRAAAAVRDLAKTLDRARFDIDIAWQQPTRTTRRVHISAGTAAHIATTVEHTNLDEQRITIVGEYLTVSAVTSWLIKQDDGDTITVKLGRIDPAQTKGLAVGDRIRIEAIMKTETTTGGNAKTTYTAKAFERLDHAD</sequence>
<dbReference type="Proteomes" id="UP001519535">
    <property type="component" value="Unassembled WGS sequence"/>
</dbReference>
<accession>A0ABS5RQR7</accession>
<gene>
    <name evidence="1" type="ORF">KIH27_20220</name>
</gene>
<evidence type="ECO:0000313" key="1">
    <source>
        <dbReference type="EMBL" id="MBS9535913.1"/>
    </source>
</evidence>
<organism evidence="1 2">
    <name type="scientific">Mycolicibacter acidiphilus</name>
    <dbReference type="NCBI Taxonomy" id="2835306"/>
    <lineage>
        <taxon>Bacteria</taxon>
        <taxon>Bacillati</taxon>
        <taxon>Actinomycetota</taxon>
        <taxon>Actinomycetes</taxon>
        <taxon>Mycobacteriales</taxon>
        <taxon>Mycobacteriaceae</taxon>
        <taxon>Mycolicibacter</taxon>
    </lineage>
</organism>
<comment type="caution">
    <text evidence="1">The sequence shown here is derived from an EMBL/GenBank/DDBJ whole genome shotgun (WGS) entry which is preliminary data.</text>
</comment>
<name>A0ABS5RQR7_9MYCO</name>
<dbReference type="EMBL" id="JAHCLR010000065">
    <property type="protein sequence ID" value="MBS9535913.1"/>
    <property type="molecule type" value="Genomic_DNA"/>
</dbReference>
<reference evidence="1 2" key="1">
    <citation type="submission" date="2021-05" db="EMBL/GenBank/DDBJ databases">
        <title>Mycobacterium acidophilum sp. nov., an extremely acid-tolerant member of the genus Mycobacterium.</title>
        <authorList>
            <person name="Xia J."/>
        </authorList>
    </citation>
    <scope>NUCLEOTIDE SEQUENCE [LARGE SCALE GENOMIC DNA]</scope>
    <source>
        <strain evidence="1 2">M1</strain>
    </source>
</reference>
<proteinExistence type="predicted"/>
<evidence type="ECO:0000313" key="2">
    <source>
        <dbReference type="Proteomes" id="UP001519535"/>
    </source>
</evidence>